<name>A0A8I1JHX9_PSEPU</name>
<feature type="transmembrane region" description="Helical" evidence="1">
    <location>
        <begin position="32"/>
        <end position="50"/>
    </location>
</feature>
<protein>
    <submittedName>
        <fullName evidence="2">Uncharacterized protein</fullName>
    </submittedName>
</protein>
<evidence type="ECO:0000313" key="2">
    <source>
        <dbReference type="EMBL" id="MBI6882383.1"/>
    </source>
</evidence>
<evidence type="ECO:0000313" key="3">
    <source>
        <dbReference type="Proteomes" id="UP000637061"/>
    </source>
</evidence>
<dbReference type="Proteomes" id="UP000637061">
    <property type="component" value="Unassembled WGS sequence"/>
</dbReference>
<dbReference type="AlphaFoldDB" id="A0A8I1JHX9"/>
<evidence type="ECO:0000256" key="1">
    <source>
        <dbReference type="SAM" id="Phobius"/>
    </source>
</evidence>
<keyword evidence="1" id="KW-1133">Transmembrane helix</keyword>
<organism evidence="2 3">
    <name type="scientific">Pseudomonas putida</name>
    <name type="common">Arthrobacter siderocapsulatus</name>
    <dbReference type="NCBI Taxonomy" id="303"/>
    <lineage>
        <taxon>Bacteria</taxon>
        <taxon>Pseudomonadati</taxon>
        <taxon>Pseudomonadota</taxon>
        <taxon>Gammaproteobacteria</taxon>
        <taxon>Pseudomonadales</taxon>
        <taxon>Pseudomonadaceae</taxon>
        <taxon>Pseudomonas</taxon>
    </lineage>
</organism>
<keyword evidence="1" id="KW-0472">Membrane</keyword>
<reference evidence="2" key="1">
    <citation type="submission" date="2020-12" db="EMBL/GenBank/DDBJ databases">
        <title>Enhanced detection system for hospital associated transmission using whole genome sequencing surveillance.</title>
        <authorList>
            <person name="Harrison L.H."/>
            <person name="Van Tyne D."/>
            <person name="Marsh J.W."/>
            <person name="Griffith M.P."/>
            <person name="Snyder D.J."/>
            <person name="Cooper V.S."/>
            <person name="Mustapha M."/>
        </authorList>
    </citation>
    <scope>NUCLEOTIDE SEQUENCE</scope>
    <source>
        <strain evidence="2">PSB00042</strain>
    </source>
</reference>
<feature type="transmembrane region" description="Helical" evidence="1">
    <location>
        <begin position="56"/>
        <end position="72"/>
    </location>
</feature>
<dbReference type="RefSeq" id="WP_198746004.1">
    <property type="nucleotide sequence ID" value="NZ_JAEHTE010000001.1"/>
</dbReference>
<keyword evidence="1" id="KW-0812">Transmembrane</keyword>
<comment type="caution">
    <text evidence="2">The sequence shown here is derived from an EMBL/GenBank/DDBJ whole genome shotgun (WGS) entry which is preliminary data.</text>
</comment>
<gene>
    <name evidence="2" type="ORF">JEU22_00365</name>
</gene>
<proteinExistence type="predicted"/>
<sequence>MKITITKGFNMRSAPGIGYHSAVQLMSKKARYGKYICIFVALLAGALFIMSKQYILLVWSLFILGYIGLDLYRANKITKTLTEHEMALTDYLNKAMFPVSVQNENFTFKMSDKGIKNLCSFDSINHADELLRTVIVCKDEEIYMRIRLICREKIYAQVRQIPMEVAVDLWTTSQEEKAFAEGKASPFDSYDN</sequence>
<accession>A0A8I1JHX9</accession>
<dbReference type="EMBL" id="JAEHTE010000001">
    <property type="protein sequence ID" value="MBI6882383.1"/>
    <property type="molecule type" value="Genomic_DNA"/>
</dbReference>